<evidence type="ECO:0000313" key="2">
    <source>
        <dbReference type="Proteomes" id="UP000603141"/>
    </source>
</evidence>
<dbReference type="InterPro" id="IPR010374">
    <property type="entry name" value="DUF969"/>
</dbReference>
<dbReference type="RefSeq" id="WP_200273649.1">
    <property type="nucleotide sequence ID" value="NZ_JAENIJ010000050.1"/>
</dbReference>
<comment type="caution">
    <text evidence="1">The sequence shown here is derived from an EMBL/GenBank/DDBJ whole genome shotgun (WGS) entry which is preliminary data.</text>
</comment>
<organism evidence="1 2">
    <name type="scientific">Luteolibacter pohnpeiensis</name>
    <dbReference type="NCBI Taxonomy" id="454153"/>
    <lineage>
        <taxon>Bacteria</taxon>
        <taxon>Pseudomonadati</taxon>
        <taxon>Verrucomicrobiota</taxon>
        <taxon>Verrucomicrobiia</taxon>
        <taxon>Verrucomicrobiales</taxon>
        <taxon>Verrucomicrobiaceae</taxon>
        <taxon>Luteolibacter</taxon>
    </lineage>
</organism>
<name>A0A934VXK1_9BACT</name>
<accession>A0A934VXK1</accession>
<dbReference type="EMBL" id="JAENIJ010000050">
    <property type="protein sequence ID" value="MBK1884450.1"/>
    <property type="molecule type" value="Genomic_DNA"/>
</dbReference>
<gene>
    <name evidence="1" type="ORF">JIN85_18685</name>
</gene>
<reference evidence="1" key="1">
    <citation type="submission" date="2021-01" db="EMBL/GenBank/DDBJ databases">
        <title>Modified the classification status of verrucomicrobia.</title>
        <authorList>
            <person name="Feng X."/>
        </authorList>
    </citation>
    <scope>NUCLEOTIDE SEQUENCE</scope>
    <source>
        <strain evidence="1">KCTC 22041</strain>
    </source>
</reference>
<evidence type="ECO:0000313" key="1">
    <source>
        <dbReference type="EMBL" id="MBK1884450.1"/>
    </source>
</evidence>
<keyword evidence="2" id="KW-1185">Reference proteome</keyword>
<dbReference type="AlphaFoldDB" id="A0A934VXK1"/>
<protein>
    <submittedName>
        <fullName evidence="1">DUF969 domain-containing protein</fullName>
    </submittedName>
</protein>
<proteinExistence type="predicted"/>
<sequence length="223" mass="24079">MIKLLGILLIAIGFGFRWNALAVVLGAGVVTGILAGFPLHEVVGMVGKFFVENRGLTLPIVLMVPVIGLLEKHGLQERVAAMMVRTKAATAGHIFWIYQALRGALSILGISLGSHAGMVRPLIVPMAEAAEKLPTDTPEKIREKVRAHGAAAENVGNFFSDDILVAVGALLLVKGFFDTAGVPVELDALKRWSVPTALWVLVVGWWRYRALDRWVADKRKGGV</sequence>
<dbReference type="Proteomes" id="UP000603141">
    <property type="component" value="Unassembled WGS sequence"/>
</dbReference>
<dbReference type="Pfam" id="PF06149">
    <property type="entry name" value="DUF969"/>
    <property type="match status" value="1"/>
</dbReference>